<evidence type="ECO:0000259" key="3">
    <source>
        <dbReference type="PROSITE" id="PS51176"/>
    </source>
</evidence>
<dbReference type="Pfam" id="PF20463">
    <property type="entry name" value="PDH_C"/>
    <property type="match status" value="1"/>
</dbReference>
<evidence type="ECO:0000256" key="1">
    <source>
        <dbReference type="ARBA" id="ARBA00007964"/>
    </source>
</evidence>
<dbReference type="GO" id="GO:0006571">
    <property type="term" value="P:tyrosine biosynthetic process"/>
    <property type="evidence" value="ECO:0007669"/>
    <property type="project" value="InterPro"/>
</dbReference>
<dbReference type="Proteomes" id="UP000662939">
    <property type="component" value="Chromosome"/>
</dbReference>
<comment type="similarity">
    <text evidence="1">Belongs to the prephenate/arogenate dehydrogenase family.</text>
</comment>
<organism evidence="4 5">
    <name type="scientific">Natronoglycomyces albus</name>
    <dbReference type="NCBI Taxonomy" id="2811108"/>
    <lineage>
        <taxon>Bacteria</taxon>
        <taxon>Bacillati</taxon>
        <taxon>Actinomycetota</taxon>
        <taxon>Actinomycetes</taxon>
        <taxon>Glycomycetales</taxon>
        <taxon>Glycomycetaceae</taxon>
        <taxon>Natronoglycomyces</taxon>
    </lineage>
</organism>
<dbReference type="PANTHER" id="PTHR21363:SF0">
    <property type="entry name" value="PREPHENATE DEHYDROGENASE [NADP(+)]"/>
    <property type="match status" value="1"/>
</dbReference>
<dbReference type="GO" id="GO:0070403">
    <property type="term" value="F:NAD+ binding"/>
    <property type="evidence" value="ECO:0007669"/>
    <property type="project" value="InterPro"/>
</dbReference>
<dbReference type="Gene3D" id="3.40.50.720">
    <property type="entry name" value="NAD(P)-binding Rossmann-like Domain"/>
    <property type="match status" value="1"/>
</dbReference>
<dbReference type="InterPro" id="IPR008927">
    <property type="entry name" value="6-PGluconate_DH-like_C_sf"/>
</dbReference>
<dbReference type="SUPFAM" id="SSF51735">
    <property type="entry name" value="NAD(P)-binding Rossmann-fold domains"/>
    <property type="match status" value="1"/>
</dbReference>
<dbReference type="InterPro" id="IPR036291">
    <property type="entry name" value="NAD(P)-bd_dom_sf"/>
</dbReference>
<keyword evidence="5" id="KW-1185">Reference proteome</keyword>
<evidence type="ECO:0000256" key="2">
    <source>
        <dbReference type="ARBA" id="ARBA00023002"/>
    </source>
</evidence>
<gene>
    <name evidence="4" type="ORF">JQS30_14940</name>
</gene>
<accession>A0A895XR49</accession>
<dbReference type="PANTHER" id="PTHR21363">
    <property type="entry name" value="PREPHENATE DEHYDROGENASE"/>
    <property type="match status" value="1"/>
</dbReference>
<dbReference type="InterPro" id="IPR003099">
    <property type="entry name" value="Prephen_DH"/>
</dbReference>
<feature type="domain" description="Prephenate/arogenate dehydrogenase" evidence="3">
    <location>
        <begin position="1"/>
        <end position="257"/>
    </location>
</feature>
<evidence type="ECO:0000313" key="4">
    <source>
        <dbReference type="EMBL" id="QSB05036.1"/>
    </source>
</evidence>
<dbReference type="GO" id="GO:0004665">
    <property type="term" value="F:prephenate dehydrogenase (NADP+) activity"/>
    <property type="evidence" value="ECO:0007669"/>
    <property type="project" value="InterPro"/>
</dbReference>
<dbReference type="Pfam" id="PF02153">
    <property type="entry name" value="PDH_N"/>
    <property type="match status" value="1"/>
</dbReference>
<dbReference type="EMBL" id="CP070496">
    <property type="protein sequence ID" value="QSB05036.1"/>
    <property type="molecule type" value="Genomic_DNA"/>
</dbReference>
<dbReference type="InterPro" id="IPR046826">
    <property type="entry name" value="PDH_N"/>
</dbReference>
<dbReference type="AlphaFoldDB" id="A0A895XR49"/>
<dbReference type="RefSeq" id="WP_213171037.1">
    <property type="nucleotide sequence ID" value="NZ_CP070496.1"/>
</dbReference>
<dbReference type="PROSITE" id="PS51176">
    <property type="entry name" value="PDH_ADH"/>
    <property type="match status" value="1"/>
</dbReference>
<name>A0A895XR49_9ACTN</name>
<reference evidence="4" key="1">
    <citation type="submission" date="2021-02" db="EMBL/GenBank/DDBJ databases">
        <title>Natronoglycomyces albus gen. nov., sp. nov, a haloalkaliphilic actinobacterium from a soda solonchak soil.</title>
        <authorList>
            <person name="Sorokin D.Y."/>
            <person name="Khijniak T.V."/>
            <person name="Zakharycheva A.P."/>
            <person name="Boueva O.V."/>
            <person name="Ariskina E.V."/>
            <person name="Hahnke R.L."/>
            <person name="Bunk B."/>
            <person name="Sproer C."/>
            <person name="Schumann P."/>
            <person name="Evtushenko L.I."/>
            <person name="Kublanov I.V."/>
        </authorList>
    </citation>
    <scope>NUCLEOTIDE SEQUENCE</scope>
    <source>
        <strain evidence="4">DSM 106290</strain>
    </source>
</reference>
<dbReference type="InterPro" id="IPR050812">
    <property type="entry name" value="Preph/Arog_dehydrog"/>
</dbReference>
<dbReference type="GO" id="GO:0008977">
    <property type="term" value="F:prephenate dehydrogenase (NAD+) activity"/>
    <property type="evidence" value="ECO:0007669"/>
    <property type="project" value="InterPro"/>
</dbReference>
<evidence type="ECO:0000313" key="5">
    <source>
        <dbReference type="Proteomes" id="UP000662939"/>
    </source>
</evidence>
<sequence length="257" mass="26997">MRIGVAGLGLIGGSVALALAEAGHEVRGFDPVAKPVDVPFPLLKDATQLCDSDLVILAVPFPALADLLPTFAQWEGLLSDVTSVKQPVLELVAALAPQVRFVGGHPMAGKETAGFAAAEAGLFRNRPWVLTTDGTSEDDLDVLRVLLMSLGADPVLTTAARHDQAVARISHLPHLLAVTLRRCGEADELALDLAAGSFRDGTRVASSPVDLIAAMCGGNAAALRDVLDEAIADLQQARLALDAPKPQPEVKKWIMRT</sequence>
<dbReference type="InterPro" id="IPR046825">
    <property type="entry name" value="PDH_C"/>
</dbReference>
<keyword evidence="2" id="KW-0560">Oxidoreductase</keyword>
<protein>
    <submittedName>
        <fullName evidence="4">Prephenate dehydrogenase/arogenate dehydrogenase family protein</fullName>
    </submittedName>
</protein>
<dbReference type="SUPFAM" id="SSF48179">
    <property type="entry name" value="6-phosphogluconate dehydrogenase C-terminal domain-like"/>
    <property type="match status" value="1"/>
</dbReference>
<dbReference type="KEGG" id="nav:JQS30_14940"/>
<proteinExistence type="inferred from homology"/>
<dbReference type="Gene3D" id="1.10.3660.10">
    <property type="entry name" value="6-phosphogluconate dehydrogenase C-terminal like domain"/>
    <property type="match status" value="1"/>
</dbReference>